<keyword evidence="3" id="KW-1185">Reference proteome</keyword>
<name>A0A7G1G5X8_9BACT</name>
<dbReference type="EMBL" id="AP018712">
    <property type="protein sequence ID" value="BBE31831.1"/>
    <property type="molecule type" value="Genomic_DNA"/>
</dbReference>
<dbReference type="InParanoid" id="A0A7G1G5X8"/>
<evidence type="ECO:0000259" key="1">
    <source>
        <dbReference type="Pfam" id="PF13349"/>
    </source>
</evidence>
<organism evidence="2 3">
    <name type="scientific">Tepiditoga spiralis</name>
    <dbReference type="NCBI Taxonomy" id="2108365"/>
    <lineage>
        <taxon>Bacteria</taxon>
        <taxon>Thermotogati</taxon>
        <taxon>Thermotogota</taxon>
        <taxon>Thermotogae</taxon>
        <taxon>Petrotogales</taxon>
        <taxon>Petrotogaceae</taxon>
        <taxon>Tepiditoga</taxon>
    </lineage>
</organism>
<reference evidence="2 3" key="1">
    <citation type="submission" date="2018-06" db="EMBL/GenBank/DDBJ databases">
        <title>Genome sequencing of Oceanotoga sp. sy52.</title>
        <authorList>
            <person name="Mori K."/>
        </authorList>
    </citation>
    <scope>NUCLEOTIDE SEQUENCE [LARGE SCALE GENOMIC DNA]</scope>
    <source>
        <strain evidence="3">sy52</strain>
    </source>
</reference>
<evidence type="ECO:0000313" key="3">
    <source>
        <dbReference type="Proteomes" id="UP000516361"/>
    </source>
</evidence>
<protein>
    <recommendedName>
        <fullName evidence="1">DUF4097 domain-containing protein</fullName>
    </recommendedName>
</protein>
<evidence type="ECO:0000313" key="2">
    <source>
        <dbReference type="EMBL" id="BBE31831.1"/>
    </source>
</evidence>
<dbReference type="KEGG" id="ocy:OSSY52_19720"/>
<dbReference type="InterPro" id="IPR025164">
    <property type="entry name" value="Toastrack_DUF4097"/>
</dbReference>
<dbReference type="AlphaFoldDB" id="A0A7G1G5X8"/>
<dbReference type="Proteomes" id="UP000516361">
    <property type="component" value="Chromosome"/>
</dbReference>
<gene>
    <name evidence="2" type="ORF">OSSY52_19720</name>
</gene>
<accession>A0A7G1G5X8</accession>
<dbReference type="Pfam" id="PF13349">
    <property type="entry name" value="DUF4097"/>
    <property type="match status" value="1"/>
</dbReference>
<sequence length="310" mass="34695">MGIINMIPLKNLEIEAPKINLDLNVKKGDSLQLEFDDDNELNIENYSNSDTNIIKFQNKKEDFFTNFLGSFISGKNIDCVLTIPPEVKSISIKSTNGDVYMSDLNIDYLYTKLTTGDIEIKDCSIDVLEQKIITGDLSIKNTKILDFISKVTTGDVSIKNSDLNRIEVSLITGDIHLDSLSENFNKSTLKVITGDAELYIKGTDPVYLEKKLTPYSASLKTNIPTINGYGNNRNLEIKATASTVRLIGKKSNDTKINLGKNDTEIMSEEEKKIIDLLKQGKISREFALELLIELGYDSNSGETFLKKRDI</sequence>
<feature type="domain" description="DUF4097" evidence="1">
    <location>
        <begin position="10"/>
        <end position="256"/>
    </location>
</feature>
<dbReference type="RefSeq" id="WP_190614630.1">
    <property type="nucleotide sequence ID" value="NZ_AP018712.1"/>
</dbReference>
<proteinExistence type="predicted"/>